<dbReference type="Proteomes" id="UP000183487">
    <property type="component" value="Unassembled WGS sequence"/>
</dbReference>
<proteinExistence type="predicted"/>
<evidence type="ECO:0000313" key="7">
    <source>
        <dbReference type="Proteomes" id="UP000183487"/>
    </source>
</evidence>
<dbReference type="InterPro" id="IPR001647">
    <property type="entry name" value="HTH_TetR"/>
</dbReference>
<dbReference type="Gene3D" id="1.10.357.10">
    <property type="entry name" value="Tetracycline Repressor, domain 2"/>
    <property type="match status" value="1"/>
</dbReference>
<evidence type="ECO:0000256" key="4">
    <source>
        <dbReference type="PROSITE-ProRule" id="PRU00335"/>
    </source>
</evidence>
<dbReference type="Pfam" id="PF00440">
    <property type="entry name" value="TetR_N"/>
    <property type="match status" value="1"/>
</dbReference>
<dbReference type="RefSeq" id="WP_074771633.1">
    <property type="nucleotide sequence ID" value="NZ_FNKP01000003.1"/>
</dbReference>
<dbReference type="InterPro" id="IPR050109">
    <property type="entry name" value="HTH-type_TetR-like_transc_reg"/>
</dbReference>
<dbReference type="PANTHER" id="PTHR30055">
    <property type="entry name" value="HTH-TYPE TRANSCRIPTIONAL REGULATOR RUTR"/>
    <property type="match status" value="1"/>
</dbReference>
<dbReference type="OrthoDB" id="6684185at2"/>
<dbReference type="InterPro" id="IPR009057">
    <property type="entry name" value="Homeodomain-like_sf"/>
</dbReference>
<feature type="DNA-binding region" description="H-T-H motif" evidence="4">
    <location>
        <begin position="40"/>
        <end position="59"/>
    </location>
</feature>
<protein>
    <submittedName>
        <fullName evidence="6">Transcriptional regulator, TetR family</fullName>
    </submittedName>
</protein>
<dbReference type="GO" id="GO:0003700">
    <property type="term" value="F:DNA-binding transcription factor activity"/>
    <property type="evidence" value="ECO:0007669"/>
    <property type="project" value="TreeGrafter"/>
</dbReference>
<sequence length="208" mass="22703">MNSSTKPPRLTREESRLQTRGHLLDAAKRLFVRKGFGATSLRDIATEAGYSQGGFYSNFADKETLFLELMRQRASSEVSGLAHLLGNSNASTDDILNTLDVWSQSLDSDPDWSVLAVELELHASRNPAFAVASQALWSAHREGLARFFEQLFARLGRVPPESPALLATSFMGLAHGLALQRSAVANVPVGRMMMVFLRGLVASAERVG</sequence>
<dbReference type="EMBL" id="FNKP01000003">
    <property type="protein sequence ID" value="SDR49566.1"/>
    <property type="molecule type" value="Genomic_DNA"/>
</dbReference>
<accession>A0A1H1JHT7</accession>
<evidence type="ECO:0000256" key="1">
    <source>
        <dbReference type="ARBA" id="ARBA00023015"/>
    </source>
</evidence>
<keyword evidence="7" id="KW-1185">Reference proteome</keyword>
<keyword evidence="1" id="KW-0805">Transcription regulation</keyword>
<dbReference type="GO" id="GO:0000976">
    <property type="term" value="F:transcription cis-regulatory region binding"/>
    <property type="evidence" value="ECO:0007669"/>
    <property type="project" value="TreeGrafter"/>
</dbReference>
<dbReference type="SUPFAM" id="SSF48498">
    <property type="entry name" value="Tetracyclin repressor-like, C-terminal domain"/>
    <property type="match status" value="1"/>
</dbReference>
<gene>
    <name evidence="6" type="ORF">SAMN05443245_6445</name>
</gene>
<dbReference type="PROSITE" id="PS50977">
    <property type="entry name" value="HTH_TETR_2"/>
    <property type="match status" value="1"/>
</dbReference>
<keyword evidence="2 4" id="KW-0238">DNA-binding</keyword>
<dbReference type="InterPro" id="IPR036271">
    <property type="entry name" value="Tet_transcr_reg_TetR-rel_C_sf"/>
</dbReference>
<name>A0A1H1JHT7_9BURK</name>
<reference evidence="7" key="1">
    <citation type="submission" date="2016-10" db="EMBL/GenBank/DDBJ databases">
        <authorList>
            <person name="Varghese N."/>
        </authorList>
    </citation>
    <scope>NUCLEOTIDE SEQUENCE [LARGE SCALE GENOMIC DNA]</scope>
    <source>
        <strain evidence="7">GAS106B</strain>
    </source>
</reference>
<dbReference type="SUPFAM" id="SSF46689">
    <property type="entry name" value="Homeodomain-like"/>
    <property type="match status" value="1"/>
</dbReference>
<dbReference type="PRINTS" id="PR00455">
    <property type="entry name" value="HTHTETR"/>
</dbReference>
<evidence type="ECO:0000313" key="6">
    <source>
        <dbReference type="EMBL" id="SDR49566.1"/>
    </source>
</evidence>
<evidence type="ECO:0000256" key="3">
    <source>
        <dbReference type="ARBA" id="ARBA00023163"/>
    </source>
</evidence>
<keyword evidence="3" id="KW-0804">Transcription</keyword>
<dbReference type="AlphaFoldDB" id="A0A1H1JHT7"/>
<evidence type="ECO:0000259" key="5">
    <source>
        <dbReference type="PROSITE" id="PS50977"/>
    </source>
</evidence>
<feature type="domain" description="HTH tetR-type" evidence="5">
    <location>
        <begin position="17"/>
        <end position="77"/>
    </location>
</feature>
<evidence type="ECO:0000256" key="2">
    <source>
        <dbReference type="ARBA" id="ARBA00023125"/>
    </source>
</evidence>
<organism evidence="6 7">
    <name type="scientific">Paraburkholderia fungorum</name>
    <dbReference type="NCBI Taxonomy" id="134537"/>
    <lineage>
        <taxon>Bacteria</taxon>
        <taxon>Pseudomonadati</taxon>
        <taxon>Pseudomonadota</taxon>
        <taxon>Betaproteobacteria</taxon>
        <taxon>Burkholderiales</taxon>
        <taxon>Burkholderiaceae</taxon>
        <taxon>Paraburkholderia</taxon>
    </lineage>
</organism>
<dbReference type="PANTHER" id="PTHR30055:SF234">
    <property type="entry name" value="HTH-TYPE TRANSCRIPTIONAL REGULATOR BETI"/>
    <property type="match status" value="1"/>
</dbReference>